<evidence type="ECO:0000259" key="8">
    <source>
        <dbReference type="PROSITE" id="PS50850"/>
    </source>
</evidence>
<evidence type="ECO:0000256" key="1">
    <source>
        <dbReference type="ARBA" id="ARBA00004141"/>
    </source>
</evidence>
<evidence type="ECO:0000256" key="7">
    <source>
        <dbReference type="SAM" id="Phobius"/>
    </source>
</evidence>
<evidence type="ECO:0000256" key="3">
    <source>
        <dbReference type="ARBA" id="ARBA00022989"/>
    </source>
</evidence>
<feature type="transmembrane region" description="Helical" evidence="7">
    <location>
        <begin position="176"/>
        <end position="199"/>
    </location>
</feature>
<dbReference type="EMBL" id="JAPWTJ010000139">
    <property type="protein sequence ID" value="KAJ8982242.1"/>
    <property type="molecule type" value="Genomic_DNA"/>
</dbReference>
<dbReference type="InterPro" id="IPR050549">
    <property type="entry name" value="MFS_Trehalose_Transporter"/>
</dbReference>
<keyword evidence="2 7" id="KW-0812">Transmembrane</keyword>
<name>A0ABQ9JWI3_9CUCU</name>
<proteinExistence type="predicted"/>
<dbReference type="InterPro" id="IPR003663">
    <property type="entry name" value="Sugar/inositol_transpt"/>
</dbReference>
<keyword evidence="4 7" id="KW-0472">Membrane</keyword>
<feature type="transmembrane region" description="Helical" evidence="7">
    <location>
        <begin position="245"/>
        <end position="263"/>
    </location>
</feature>
<gene>
    <name evidence="9" type="ORF">NQ317_013544</name>
</gene>
<accession>A0ABQ9JWI3</accession>
<feature type="transmembrane region" description="Helical" evidence="7">
    <location>
        <begin position="77"/>
        <end position="102"/>
    </location>
</feature>
<feature type="region of interest" description="Disordered" evidence="6">
    <location>
        <begin position="308"/>
        <end position="328"/>
    </location>
</feature>
<dbReference type="PANTHER" id="PTHR48021">
    <property type="match status" value="1"/>
</dbReference>
<keyword evidence="3 7" id="KW-1133">Transmembrane helix</keyword>
<evidence type="ECO:0000313" key="10">
    <source>
        <dbReference type="Proteomes" id="UP001162164"/>
    </source>
</evidence>
<dbReference type="Pfam" id="PF00083">
    <property type="entry name" value="Sugar_tr"/>
    <property type="match status" value="1"/>
</dbReference>
<reference evidence="9" key="1">
    <citation type="journal article" date="2023" name="Insect Mol. Biol.">
        <title>Genome sequencing provides insights into the evolution of gene families encoding plant cell wall-degrading enzymes in longhorned beetles.</title>
        <authorList>
            <person name="Shin N.R."/>
            <person name="Okamura Y."/>
            <person name="Kirsch R."/>
            <person name="Pauchet Y."/>
        </authorList>
    </citation>
    <scope>NUCLEOTIDE SEQUENCE</scope>
    <source>
        <strain evidence="9">MMC_N1</strain>
    </source>
</reference>
<feature type="transmembrane region" description="Helical" evidence="7">
    <location>
        <begin position="142"/>
        <end position="164"/>
    </location>
</feature>
<sequence length="495" mass="56931">MFCAARNQPVFDGVRARVAPWLAKKGKIRKAEKGVTENSKRELTIMLQRQNLQSQQKRRDFKERIRELLEPEFLKPLGIIAVYIVCNQWTGVNAITFYTVSIMRQTIGDGVDEYLAMLVVDLIRVLMSILACVLLRNIGRRPLAITSGVGTTLSLFTLSIFTYLVKFYPNISNESYIPLTALVLYISFISIGFVPLPWAMIGEIFPLKSRSVGSGISSFLAFTAFFSVVKTSPGMFRDLGPTGTFFIYGTVACLGTIFVGKFLPETKGRTLNEIEDEFRRTSKNVYSVNDDGYFSTLSPSYYNVTKQGNKTVKTRRGSEKDFGQSPKIRPKEDLLGPLNKYRDENVQIYNEKRKHFFEACKKYNKRHLLLARNAFLEDYEKNLDLSFLVDYDTEGSESDNSEITSQGKLIRKLSERPIHEVVEQPDDVCSIDSWFKRYLKLDKFIWAARTIVIKNRLVKVLEKLKMVTIEDIEELEKKERKYVNVSYAEIFERFI</sequence>
<feature type="domain" description="Major facilitator superfamily (MFS) profile" evidence="8">
    <location>
        <begin position="1"/>
        <end position="267"/>
    </location>
</feature>
<dbReference type="InterPro" id="IPR020846">
    <property type="entry name" value="MFS_dom"/>
</dbReference>
<evidence type="ECO:0000256" key="5">
    <source>
        <dbReference type="ARBA" id="ARBA00023180"/>
    </source>
</evidence>
<comment type="caution">
    <text evidence="9">The sequence shown here is derived from an EMBL/GenBank/DDBJ whole genome shotgun (WGS) entry which is preliminary data.</text>
</comment>
<feature type="transmembrane region" description="Helical" evidence="7">
    <location>
        <begin position="114"/>
        <end position="135"/>
    </location>
</feature>
<evidence type="ECO:0000256" key="6">
    <source>
        <dbReference type="SAM" id="MobiDB-lite"/>
    </source>
</evidence>
<feature type="transmembrane region" description="Helical" evidence="7">
    <location>
        <begin position="211"/>
        <end position="229"/>
    </location>
</feature>
<dbReference type="InterPro" id="IPR036259">
    <property type="entry name" value="MFS_trans_sf"/>
</dbReference>
<dbReference type="Proteomes" id="UP001162164">
    <property type="component" value="Unassembled WGS sequence"/>
</dbReference>
<comment type="subcellular location">
    <subcellularLocation>
        <location evidence="1">Membrane</location>
        <topology evidence="1">Multi-pass membrane protein</topology>
    </subcellularLocation>
</comment>
<dbReference type="InterPro" id="IPR005828">
    <property type="entry name" value="MFS_sugar_transport-like"/>
</dbReference>
<dbReference type="Gene3D" id="1.20.1250.20">
    <property type="entry name" value="MFS general substrate transporter like domains"/>
    <property type="match status" value="1"/>
</dbReference>
<evidence type="ECO:0000256" key="2">
    <source>
        <dbReference type="ARBA" id="ARBA00022692"/>
    </source>
</evidence>
<dbReference type="PRINTS" id="PR00171">
    <property type="entry name" value="SUGRTRNSPORT"/>
</dbReference>
<keyword evidence="10" id="KW-1185">Reference proteome</keyword>
<keyword evidence="5" id="KW-0325">Glycoprotein</keyword>
<dbReference type="SUPFAM" id="SSF103473">
    <property type="entry name" value="MFS general substrate transporter"/>
    <property type="match status" value="1"/>
</dbReference>
<protein>
    <recommendedName>
        <fullName evidence="8">Major facilitator superfamily (MFS) profile domain-containing protein</fullName>
    </recommendedName>
</protein>
<organism evidence="9 10">
    <name type="scientific">Molorchus minor</name>
    <dbReference type="NCBI Taxonomy" id="1323400"/>
    <lineage>
        <taxon>Eukaryota</taxon>
        <taxon>Metazoa</taxon>
        <taxon>Ecdysozoa</taxon>
        <taxon>Arthropoda</taxon>
        <taxon>Hexapoda</taxon>
        <taxon>Insecta</taxon>
        <taxon>Pterygota</taxon>
        <taxon>Neoptera</taxon>
        <taxon>Endopterygota</taxon>
        <taxon>Coleoptera</taxon>
        <taxon>Polyphaga</taxon>
        <taxon>Cucujiformia</taxon>
        <taxon>Chrysomeloidea</taxon>
        <taxon>Cerambycidae</taxon>
        <taxon>Lamiinae</taxon>
        <taxon>Monochamini</taxon>
        <taxon>Molorchus</taxon>
    </lineage>
</organism>
<evidence type="ECO:0000256" key="4">
    <source>
        <dbReference type="ARBA" id="ARBA00023136"/>
    </source>
</evidence>
<evidence type="ECO:0000313" key="9">
    <source>
        <dbReference type="EMBL" id="KAJ8982242.1"/>
    </source>
</evidence>
<dbReference type="PANTHER" id="PTHR48021:SF68">
    <property type="entry name" value="MAJOR FACILITATOR SUPERFAMILY (MFS) PROFILE DOMAIN-CONTAINING PROTEIN"/>
    <property type="match status" value="1"/>
</dbReference>
<dbReference type="PROSITE" id="PS50850">
    <property type="entry name" value="MFS"/>
    <property type="match status" value="1"/>
</dbReference>